<keyword evidence="8" id="KW-0408">Iron</keyword>
<feature type="region of interest" description="Disordered" evidence="11">
    <location>
        <begin position="1"/>
        <end position="45"/>
    </location>
</feature>
<evidence type="ECO:0000313" key="14">
    <source>
        <dbReference type="Proteomes" id="UP001632038"/>
    </source>
</evidence>
<comment type="pathway">
    <text evidence="2">Lipid metabolism.</text>
</comment>
<evidence type="ECO:0000256" key="7">
    <source>
        <dbReference type="ARBA" id="ARBA00023002"/>
    </source>
</evidence>
<evidence type="ECO:0000256" key="11">
    <source>
        <dbReference type="SAM" id="MobiDB-lite"/>
    </source>
</evidence>
<keyword evidence="4 12" id="KW-0812">Transmembrane</keyword>
<evidence type="ECO:0008006" key="15">
    <source>
        <dbReference type="Google" id="ProtNLM"/>
    </source>
</evidence>
<dbReference type="Proteomes" id="UP001632038">
    <property type="component" value="Unassembled WGS sequence"/>
</dbReference>
<gene>
    <name evidence="13" type="ORF">CASFOL_006556</name>
</gene>
<dbReference type="GO" id="GO:0016020">
    <property type="term" value="C:membrane"/>
    <property type="evidence" value="ECO:0007669"/>
    <property type="project" value="UniProtKB-SubCell"/>
</dbReference>
<keyword evidence="7" id="KW-0560">Oxidoreductase</keyword>
<dbReference type="InterPro" id="IPR012171">
    <property type="entry name" value="Fatty_acid_desaturase"/>
</dbReference>
<dbReference type="PANTHER" id="PTHR19353:SF30">
    <property type="entry name" value="DELTA 8-(E)-SPHINGOLIPID DESATURASE"/>
    <property type="match status" value="1"/>
</dbReference>
<protein>
    <recommendedName>
        <fullName evidence="15">Fatty acid desaturase domain-containing protein</fullName>
    </recommendedName>
</protein>
<dbReference type="GO" id="GO:0046872">
    <property type="term" value="F:metal ion binding"/>
    <property type="evidence" value="ECO:0007669"/>
    <property type="project" value="UniProtKB-KW"/>
</dbReference>
<comment type="similarity">
    <text evidence="3">Belongs to the fatty acid desaturase type 1 family.</text>
</comment>
<dbReference type="PANTHER" id="PTHR19353">
    <property type="entry name" value="FATTY ACID DESATURASE 2"/>
    <property type="match status" value="1"/>
</dbReference>
<comment type="subcellular location">
    <subcellularLocation>
        <location evidence="1">Membrane</location>
        <topology evidence="1">Multi-pass membrane protein</topology>
    </subcellularLocation>
</comment>
<dbReference type="GO" id="GO:0016491">
    <property type="term" value="F:oxidoreductase activity"/>
    <property type="evidence" value="ECO:0007669"/>
    <property type="project" value="UniProtKB-KW"/>
</dbReference>
<keyword evidence="9" id="KW-0443">Lipid metabolism</keyword>
<evidence type="ECO:0000256" key="8">
    <source>
        <dbReference type="ARBA" id="ARBA00023004"/>
    </source>
</evidence>
<comment type="caution">
    <text evidence="13">The sequence shown here is derived from an EMBL/GenBank/DDBJ whole genome shotgun (WGS) entry which is preliminary data.</text>
</comment>
<dbReference type="AlphaFoldDB" id="A0ABD3E6Q1"/>
<feature type="transmembrane region" description="Helical" evidence="12">
    <location>
        <begin position="286"/>
        <end position="308"/>
    </location>
</feature>
<evidence type="ECO:0000256" key="2">
    <source>
        <dbReference type="ARBA" id="ARBA00005189"/>
    </source>
</evidence>
<evidence type="ECO:0000313" key="13">
    <source>
        <dbReference type="EMBL" id="KAL3650153.1"/>
    </source>
</evidence>
<evidence type="ECO:0000256" key="3">
    <source>
        <dbReference type="ARBA" id="ARBA00009295"/>
    </source>
</evidence>
<keyword evidence="5" id="KW-0479">Metal-binding</keyword>
<reference evidence="14" key="1">
    <citation type="journal article" date="2024" name="IScience">
        <title>Strigolactones Initiate the Formation of Haustorium-like Structures in Castilleja.</title>
        <authorList>
            <person name="Buerger M."/>
            <person name="Peterson D."/>
            <person name="Chory J."/>
        </authorList>
    </citation>
    <scope>NUCLEOTIDE SEQUENCE [LARGE SCALE GENOMIC DNA]</scope>
</reference>
<accession>A0ABD3E6Q1</accession>
<keyword evidence="14" id="KW-1185">Reference proteome</keyword>
<sequence>MGDVGEAPGPSWKDKGKAKLGEPSYFTSAHNQSERKNPGPNSRSLEREDMCLINHAETLDNPPVRISEDLDMNDVWDKRHHPVSKKTCYALRHFKNPGNLLVNRFQSTRSLPCPKPSPSIVLTDVAPSFKGLHPALSKNLTSQDVDPTIPKLYIVASEAYSLTDCVKLLNPTPDPSHMMLTAFDEVERPFKMLLSHLSISRFTISGDWGNFFLRSVSVDENIYWKYWKWNHNAHHIAGNSLDHNPDLQHMPFFAVSSKLLNSTSCFYDRKMSFDKFARFLVSKQHWTFYPVMCLARINLFALSFCLLLSNHKVPHRIPELIGLLVFWTWYPLLVSFLPNCGEQLMFIVASFSVSGIQHVQFCLVQEADEWDFGYRVCFLDGLASCVVFDDYIRY</sequence>
<keyword evidence="10 12" id="KW-0472">Membrane</keyword>
<dbReference type="GO" id="GO:0006629">
    <property type="term" value="P:lipid metabolic process"/>
    <property type="evidence" value="ECO:0007669"/>
    <property type="project" value="UniProtKB-KW"/>
</dbReference>
<evidence type="ECO:0000256" key="9">
    <source>
        <dbReference type="ARBA" id="ARBA00023098"/>
    </source>
</evidence>
<keyword evidence="6 12" id="KW-1133">Transmembrane helix</keyword>
<evidence type="ECO:0000256" key="5">
    <source>
        <dbReference type="ARBA" id="ARBA00022723"/>
    </source>
</evidence>
<name>A0ABD3E6Q1_9LAMI</name>
<evidence type="ECO:0000256" key="12">
    <source>
        <dbReference type="SAM" id="Phobius"/>
    </source>
</evidence>
<evidence type="ECO:0000256" key="4">
    <source>
        <dbReference type="ARBA" id="ARBA00022692"/>
    </source>
</evidence>
<organism evidence="13 14">
    <name type="scientific">Castilleja foliolosa</name>
    <dbReference type="NCBI Taxonomy" id="1961234"/>
    <lineage>
        <taxon>Eukaryota</taxon>
        <taxon>Viridiplantae</taxon>
        <taxon>Streptophyta</taxon>
        <taxon>Embryophyta</taxon>
        <taxon>Tracheophyta</taxon>
        <taxon>Spermatophyta</taxon>
        <taxon>Magnoliopsida</taxon>
        <taxon>eudicotyledons</taxon>
        <taxon>Gunneridae</taxon>
        <taxon>Pentapetalae</taxon>
        <taxon>asterids</taxon>
        <taxon>lamiids</taxon>
        <taxon>Lamiales</taxon>
        <taxon>Orobanchaceae</taxon>
        <taxon>Pedicularideae</taxon>
        <taxon>Castillejinae</taxon>
        <taxon>Castilleja</taxon>
    </lineage>
</organism>
<evidence type="ECO:0000256" key="1">
    <source>
        <dbReference type="ARBA" id="ARBA00004141"/>
    </source>
</evidence>
<proteinExistence type="inferred from homology"/>
<feature type="transmembrane region" description="Helical" evidence="12">
    <location>
        <begin position="320"/>
        <end position="337"/>
    </location>
</feature>
<evidence type="ECO:0000256" key="10">
    <source>
        <dbReference type="ARBA" id="ARBA00023136"/>
    </source>
</evidence>
<dbReference type="EMBL" id="JAVIJP010000007">
    <property type="protein sequence ID" value="KAL3650153.1"/>
    <property type="molecule type" value="Genomic_DNA"/>
</dbReference>
<evidence type="ECO:0000256" key="6">
    <source>
        <dbReference type="ARBA" id="ARBA00022989"/>
    </source>
</evidence>